<keyword evidence="1" id="KW-0812">Transmembrane</keyword>
<evidence type="ECO:0000313" key="2">
    <source>
        <dbReference type="EMBL" id="PRY67038.1"/>
    </source>
</evidence>
<comment type="caution">
    <text evidence="2">The sequence shown here is derived from an EMBL/GenBank/DDBJ whole genome shotgun (WGS) entry which is preliminary data.</text>
</comment>
<proteinExistence type="predicted"/>
<gene>
    <name evidence="2" type="ORF">B0I08_108122</name>
</gene>
<accession>A0A2T0VAE2</accession>
<protein>
    <submittedName>
        <fullName evidence="2">Uncharacterized protein DUF4229</fullName>
    </submittedName>
</protein>
<dbReference type="EMBL" id="PVTL01000008">
    <property type="protein sequence ID" value="PRY67038.1"/>
    <property type="molecule type" value="Genomic_DNA"/>
</dbReference>
<keyword evidence="3" id="KW-1185">Reference proteome</keyword>
<dbReference type="OrthoDB" id="5120071at2"/>
<organism evidence="2 3">
    <name type="scientific">Glaciihabitans tibetensis</name>
    <dbReference type="NCBI Taxonomy" id="1266600"/>
    <lineage>
        <taxon>Bacteria</taxon>
        <taxon>Bacillati</taxon>
        <taxon>Actinomycetota</taxon>
        <taxon>Actinomycetes</taxon>
        <taxon>Micrococcales</taxon>
        <taxon>Microbacteriaceae</taxon>
        <taxon>Glaciihabitans</taxon>
    </lineage>
</organism>
<reference evidence="2 3" key="1">
    <citation type="submission" date="2018-03" db="EMBL/GenBank/DDBJ databases">
        <title>Genomic Encyclopedia of Type Strains, Phase III (KMG-III): the genomes of soil and plant-associated and newly described type strains.</title>
        <authorList>
            <person name="Whitman W."/>
        </authorList>
    </citation>
    <scope>NUCLEOTIDE SEQUENCE [LARGE SCALE GENOMIC DNA]</scope>
    <source>
        <strain evidence="2 3">CGMCC 1.12484</strain>
    </source>
</reference>
<feature type="transmembrane region" description="Helical" evidence="1">
    <location>
        <begin position="7"/>
        <end position="25"/>
    </location>
</feature>
<dbReference type="RefSeq" id="WP_106214181.1">
    <property type="nucleotide sequence ID" value="NZ_PVTL01000008.1"/>
</dbReference>
<sequence length="83" mass="9377">MRPWIKYTLIRIALFAAVLAILMLFTPAPSWLAAIIAAVVGLCVSYIFFRPQRDDLAKSIAVRRERGEINADEDEDDALDRNV</sequence>
<evidence type="ECO:0000256" key="1">
    <source>
        <dbReference type="SAM" id="Phobius"/>
    </source>
</evidence>
<dbReference type="InterPro" id="IPR025323">
    <property type="entry name" value="DUF4229"/>
</dbReference>
<dbReference type="Proteomes" id="UP000237983">
    <property type="component" value="Unassembled WGS sequence"/>
</dbReference>
<keyword evidence="1" id="KW-0472">Membrane</keyword>
<name>A0A2T0VAE2_9MICO</name>
<dbReference type="AlphaFoldDB" id="A0A2T0VAE2"/>
<feature type="transmembrane region" description="Helical" evidence="1">
    <location>
        <begin position="31"/>
        <end position="49"/>
    </location>
</feature>
<keyword evidence="1" id="KW-1133">Transmembrane helix</keyword>
<evidence type="ECO:0000313" key="3">
    <source>
        <dbReference type="Proteomes" id="UP000237983"/>
    </source>
</evidence>
<dbReference type="Pfam" id="PF14012">
    <property type="entry name" value="DUF4229"/>
    <property type="match status" value="1"/>
</dbReference>